<evidence type="ECO:0000313" key="3">
    <source>
        <dbReference type="Proteomes" id="UP000249886"/>
    </source>
</evidence>
<keyword evidence="1" id="KW-0812">Transmembrane</keyword>
<accession>A0A6H9XTY1</accession>
<reference evidence="2 3" key="1">
    <citation type="submission" date="2018-06" db="EMBL/GenBank/DDBJ databases">
        <authorList>
            <consortium name="Pathogen Informatics"/>
            <person name="Doyle S."/>
        </authorList>
    </citation>
    <scope>NUCLEOTIDE SEQUENCE [LARGE SCALE GENOMIC DNA]</scope>
    <source>
        <strain evidence="2 3">NCTC10254</strain>
    </source>
</reference>
<evidence type="ECO:0000313" key="2">
    <source>
        <dbReference type="EMBL" id="SPW28333.1"/>
    </source>
</evidence>
<keyword evidence="1" id="KW-1133">Transmembrane helix</keyword>
<proteinExistence type="predicted"/>
<sequence length="155" mass="16245">MVPESVNLSDLSEQLLVDGVALERDNDALHRDLMAARDYAASRGVGELGIAVLEAPPARLADMRDIAQELARDTGIATVVVKVPGTAAVVSTRYSRADLEKAQQSLVVQPDYGVGVRGFADSLAHPLPVGLLSALLLVVVAAAVGASLMRIKAYT</sequence>
<dbReference type="Pfam" id="PF20381">
    <property type="entry name" value="Rv1476"/>
    <property type="match status" value="1"/>
</dbReference>
<gene>
    <name evidence="2" type="ORF">NCTC10254_01302</name>
</gene>
<organism evidence="2 3">
    <name type="scientific">Corynebacterium matruchotii</name>
    <dbReference type="NCBI Taxonomy" id="43768"/>
    <lineage>
        <taxon>Bacteria</taxon>
        <taxon>Bacillati</taxon>
        <taxon>Actinomycetota</taxon>
        <taxon>Actinomycetes</taxon>
        <taxon>Mycobacteriales</taxon>
        <taxon>Corynebacteriaceae</taxon>
        <taxon>Corynebacterium</taxon>
    </lineage>
</organism>
<dbReference type="Proteomes" id="UP000249886">
    <property type="component" value="Unassembled WGS sequence"/>
</dbReference>
<dbReference type="InterPro" id="IPR046498">
    <property type="entry name" value="Rv1476-like"/>
</dbReference>
<dbReference type="EMBL" id="UARK01000007">
    <property type="protein sequence ID" value="SPW28333.1"/>
    <property type="molecule type" value="Genomic_DNA"/>
</dbReference>
<dbReference type="RefSeq" id="WP_005525522.1">
    <property type="nucleotide sequence ID" value="NZ_CAJPQJ010000028.1"/>
</dbReference>
<keyword evidence="1" id="KW-0472">Membrane</keyword>
<evidence type="ECO:0000256" key="1">
    <source>
        <dbReference type="SAM" id="Phobius"/>
    </source>
</evidence>
<feature type="transmembrane region" description="Helical" evidence="1">
    <location>
        <begin position="129"/>
        <end position="149"/>
    </location>
</feature>
<name>A0A6H9XTY1_9CORY</name>
<dbReference type="GeneID" id="84573913"/>
<dbReference type="AlphaFoldDB" id="A0A6H9XTY1"/>
<comment type="caution">
    <text evidence="2">The sequence shown here is derived from an EMBL/GenBank/DDBJ whole genome shotgun (WGS) entry which is preliminary data.</text>
</comment>
<protein>
    <submittedName>
        <fullName evidence="2">1-deoxy-D-xylulose-5-phosphate synthase</fullName>
    </submittedName>
</protein>